<dbReference type="Proteomes" id="UP000236220">
    <property type="component" value="Unassembled WGS sequence"/>
</dbReference>
<dbReference type="Pfam" id="PF14246">
    <property type="entry name" value="TetR_C_7"/>
    <property type="match status" value="1"/>
</dbReference>
<keyword evidence="2 4" id="KW-0238">DNA-binding</keyword>
<feature type="domain" description="HTH tetR-type" evidence="5">
    <location>
        <begin position="15"/>
        <end position="75"/>
    </location>
</feature>
<gene>
    <name evidence="6" type="ORF">Lysil_0116</name>
</gene>
<dbReference type="InterPro" id="IPR050109">
    <property type="entry name" value="HTH-type_TetR-like_transc_reg"/>
</dbReference>
<dbReference type="PRINTS" id="PR00455">
    <property type="entry name" value="HTHTETR"/>
</dbReference>
<keyword evidence="1" id="KW-0805">Transcription regulation</keyword>
<reference evidence="6 7" key="1">
    <citation type="submission" date="2017-08" db="EMBL/GenBank/DDBJ databases">
        <title>Lysobacter sylvestris genome.</title>
        <authorList>
            <person name="Zhang D.-C."/>
            <person name="Albuquerque L."/>
            <person name="Franca L."/>
            <person name="Froufe H.J.C."/>
            <person name="Barroso C."/>
            <person name="Egas C."/>
            <person name="Da Costa M."/>
            <person name="Margesin R."/>
        </authorList>
    </citation>
    <scope>NUCLEOTIDE SEQUENCE [LARGE SCALE GENOMIC DNA]</scope>
    <source>
        <strain evidence="6 7">AM20-91</strain>
    </source>
</reference>
<dbReference type="InterPro" id="IPR001647">
    <property type="entry name" value="HTH_TetR"/>
</dbReference>
<dbReference type="Gene3D" id="1.10.10.60">
    <property type="entry name" value="Homeodomain-like"/>
    <property type="match status" value="1"/>
</dbReference>
<evidence type="ECO:0000259" key="5">
    <source>
        <dbReference type="PROSITE" id="PS50977"/>
    </source>
</evidence>
<dbReference type="GO" id="GO:0003700">
    <property type="term" value="F:DNA-binding transcription factor activity"/>
    <property type="evidence" value="ECO:0007669"/>
    <property type="project" value="TreeGrafter"/>
</dbReference>
<dbReference type="SUPFAM" id="SSF48498">
    <property type="entry name" value="Tetracyclin repressor-like, C-terminal domain"/>
    <property type="match status" value="1"/>
</dbReference>
<dbReference type="RefSeq" id="WP_165782328.1">
    <property type="nucleotide sequence ID" value="NZ_NPZB01000001.1"/>
</dbReference>
<keyword evidence="7" id="KW-1185">Reference proteome</keyword>
<dbReference type="PANTHER" id="PTHR30055">
    <property type="entry name" value="HTH-TYPE TRANSCRIPTIONAL REGULATOR RUTR"/>
    <property type="match status" value="1"/>
</dbReference>
<feature type="DNA-binding region" description="H-T-H motif" evidence="4">
    <location>
        <begin position="38"/>
        <end position="57"/>
    </location>
</feature>
<dbReference type="AlphaFoldDB" id="A0A2K1Q0P6"/>
<evidence type="ECO:0000313" key="7">
    <source>
        <dbReference type="Proteomes" id="UP000236220"/>
    </source>
</evidence>
<accession>A0A2K1Q0P6</accession>
<evidence type="ECO:0000313" key="6">
    <source>
        <dbReference type="EMBL" id="PNS08487.1"/>
    </source>
</evidence>
<dbReference type="SUPFAM" id="SSF46689">
    <property type="entry name" value="Homeodomain-like"/>
    <property type="match status" value="1"/>
</dbReference>
<comment type="caution">
    <text evidence="6">The sequence shown here is derived from an EMBL/GenBank/DDBJ whole genome shotgun (WGS) entry which is preliminary data.</text>
</comment>
<dbReference type="InterPro" id="IPR009057">
    <property type="entry name" value="Homeodomain-like_sf"/>
</dbReference>
<proteinExistence type="predicted"/>
<evidence type="ECO:0000256" key="2">
    <source>
        <dbReference type="ARBA" id="ARBA00023125"/>
    </source>
</evidence>
<evidence type="ECO:0000256" key="1">
    <source>
        <dbReference type="ARBA" id="ARBA00023015"/>
    </source>
</evidence>
<dbReference type="FunFam" id="1.10.10.60:FF:000141">
    <property type="entry name" value="TetR family transcriptional regulator"/>
    <property type="match status" value="1"/>
</dbReference>
<dbReference type="PANTHER" id="PTHR30055:SF146">
    <property type="entry name" value="HTH-TYPE TRANSCRIPTIONAL DUAL REGULATOR CECR"/>
    <property type="match status" value="1"/>
</dbReference>
<dbReference type="PROSITE" id="PS50977">
    <property type="entry name" value="HTH_TETR_2"/>
    <property type="match status" value="1"/>
</dbReference>
<dbReference type="EMBL" id="NPZB01000001">
    <property type="protein sequence ID" value="PNS08487.1"/>
    <property type="molecule type" value="Genomic_DNA"/>
</dbReference>
<evidence type="ECO:0000256" key="4">
    <source>
        <dbReference type="PROSITE-ProRule" id="PRU00335"/>
    </source>
</evidence>
<organism evidence="6 7">
    <name type="scientific">Solilutibacter silvestris</name>
    <dbReference type="NCBI Taxonomy" id="1645665"/>
    <lineage>
        <taxon>Bacteria</taxon>
        <taxon>Pseudomonadati</taxon>
        <taxon>Pseudomonadota</taxon>
        <taxon>Gammaproteobacteria</taxon>
        <taxon>Lysobacterales</taxon>
        <taxon>Lysobacteraceae</taxon>
        <taxon>Solilutibacter</taxon>
    </lineage>
</organism>
<dbReference type="InterPro" id="IPR039536">
    <property type="entry name" value="TetR_C_Proteobacteria"/>
</dbReference>
<dbReference type="GO" id="GO:0000976">
    <property type="term" value="F:transcription cis-regulatory region binding"/>
    <property type="evidence" value="ECO:0007669"/>
    <property type="project" value="TreeGrafter"/>
</dbReference>
<keyword evidence="3" id="KW-0804">Transcription</keyword>
<dbReference type="Pfam" id="PF00440">
    <property type="entry name" value="TetR_N"/>
    <property type="match status" value="1"/>
</dbReference>
<sequence>MEDAPVRSAGRHKDPAKREAILTAAKALFLDRGFAQANMQELADRAGVSKLTLYSHFGDKTALFVAAIRDHYDHHLPASLFKEWDDGDLRGSLLTFARTYHAYLLLPASISGRRLLRAPGVPAELSLEVWNAGPVRIDAFLTRSLARLGARGLLHIEDPPLAAIHLLSMIRGDLFAQLGYGVQRHVPGTETEAYLASAVDLFLRGYAGARIPPE</sequence>
<dbReference type="InterPro" id="IPR036271">
    <property type="entry name" value="Tet_transcr_reg_TetR-rel_C_sf"/>
</dbReference>
<evidence type="ECO:0000256" key="3">
    <source>
        <dbReference type="ARBA" id="ARBA00023163"/>
    </source>
</evidence>
<name>A0A2K1Q0P6_9GAMM</name>
<protein>
    <submittedName>
        <fullName evidence="6">Transcriptional regulator</fullName>
    </submittedName>
</protein>
<dbReference type="Gene3D" id="1.10.357.10">
    <property type="entry name" value="Tetracycline Repressor, domain 2"/>
    <property type="match status" value="1"/>
</dbReference>